<sequence length="71" mass="7978">MRTLTEFLDATDRAGVEPCWLTAVWLQRHQDNERIRQRVREALADLDGGYKTAQMALDEIADAAGFGRLGS</sequence>
<organism evidence="1 2">
    <name type="scientific">Paraburkholderia atlantica</name>
    <dbReference type="NCBI Taxonomy" id="2654982"/>
    <lineage>
        <taxon>Bacteria</taxon>
        <taxon>Pseudomonadati</taxon>
        <taxon>Pseudomonadota</taxon>
        <taxon>Betaproteobacteria</taxon>
        <taxon>Burkholderiales</taxon>
        <taxon>Burkholderiaceae</taxon>
        <taxon>Paraburkholderia</taxon>
    </lineage>
</organism>
<comment type="caution">
    <text evidence="1">The sequence shown here is derived from an EMBL/GenBank/DDBJ whole genome shotgun (WGS) entry which is preliminary data.</text>
</comment>
<gene>
    <name evidence="1" type="ORF">HDG40_004343</name>
</gene>
<reference evidence="1 2" key="1">
    <citation type="submission" date="2020-08" db="EMBL/GenBank/DDBJ databases">
        <title>Genomic Encyclopedia of Type Strains, Phase IV (KMG-V): Genome sequencing to study the core and pangenomes of soil and plant-associated prokaryotes.</title>
        <authorList>
            <person name="Whitman W."/>
        </authorList>
    </citation>
    <scope>NUCLEOTIDE SEQUENCE [LARGE SCALE GENOMIC DNA]</scope>
    <source>
        <strain evidence="1 2">JPY158</strain>
    </source>
</reference>
<protein>
    <submittedName>
        <fullName evidence="1">Uncharacterized protein</fullName>
    </submittedName>
</protein>
<evidence type="ECO:0000313" key="1">
    <source>
        <dbReference type="EMBL" id="MBB5426169.1"/>
    </source>
</evidence>
<name>A0A7W8Q9G8_PARAM</name>
<keyword evidence="2" id="KW-1185">Reference proteome</keyword>
<accession>A0A7W8Q9G8</accession>
<dbReference type="EMBL" id="JACHDD010000007">
    <property type="protein sequence ID" value="MBB5426169.1"/>
    <property type="molecule type" value="Genomic_DNA"/>
</dbReference>
<dbReference type="AlphaFoldDB" id="A0A7W8Q9G8"/>
<dbReference type="Proteomes" id="UP000592780">
    <property type="component" value="Unassembled WGS sequence"/>
</dbReference>
<proteinExistence type="predicted"/>
<dbReference type="RefSeq" id="WP_184131184.1">
    <property type="nucleotide sequence ID" value="NZ_JACHDD010000007.1"/>
</dbReference>
<evidence type="ECO:0000313" key="2">
    <source>
        <dbReference type="Proteomes" id="UP000592780"/>
    </source>
</evidence>